<keyword evidence="9" id="KW-1185">Reference proteome</keyword>
<dbReference type="EC" id="2.3.2.26" evidence="2"/>
<dbReference type="GO" id="GO:0006511">
    <property type="term" value="P:ubiquitin-dependent protein catabolic process"/>
    <property type="evidence" value="ECO:0007669"/>
    <property type="project" value="TreeGrafter"/>
</dbReference>
<organism evidence="8 9">
    <name type="scientific">Periconia macrospinosa</name>
    <dbReference type="NCBI Taxonomy" id="97972"/>
    <lineage>
        <taxon>Eukaryota</taxon>
        <taxon>Fungi</taxon>
        <taxon>Dikarya</taxon>
        <taxon>Ascomycota</taxon>
        <taxon>Pezizomycotina</taxon>
        <taxon>Dothideomycetes</taxon>
        <taxon>Pleosporomycetidae</taxon>
        <taxon>Pleosporales</taxon>
        <taxon>Massarineae</taxon>
        <taxon>Periconiaceae</taxon>
        <taxon>Periconia</taxon>
    </lineage>
</organism>
<dbReference type="GO" id="GO:0061630">
    <property type="term" value="F:ubiquitin protein ligase activity"/>
    <property type="evidence" value="ECO:0007669"/>
    <property type="project" value="UniProtKB-EC"/>
</dbReference>
<dbReference type="Proteomes" id="UP000244855">
    <property type="component" value="Unassembled WGS sequence"/>
</dbReference>
<keyword evidence="3" id="KW-0808">Transferase</keyword>
<feature type="active site" description="Glycyl thioester intermediate" evidence="5">
    <location>
        <position position="1167"/>
    </location>
</feature>
<proteinExistence type="predicted"/>
<dbReference type="CDD" id="cd00078">
    <property type="entry name" value="HECTc"/>
    <property type="match status" value="1"/>
</dbReference>
<dbReference type="PANTHER" id="PTHR45700">
    <property type="entry name" value="UBIQUITIN-PROTEIN LIGASE E3C"/>
    <property type="match status" value="1"/>
</dbReference>
<dbReference type="PROSITE" id="PS50237">
    <property type="entry name" value="HECT"/>
    <property type="match status" value="1"/>
</dbReference>
<dbReference type="InterPro" id="IPR044611">
    <property type="entry name" value="E3A/B/C-like"/>
</dbReference>
<dbReference type="Gene3D" id="3.90.1750.10">
    <property type="entry name" value="Hect, E3 ligase catalytic domains"/>
    <property type="match status" value="1"/>
</dbReference>
<evidence type="ECO:0000256" key="5">
    <source>
        <dbReference type="PROSITE-ProRule" id="PRU00104"/>
    </source>
</evidence>
<dbReference type="SUPFAM" id="SSF56204">
    <property type="entry name" value="Hect, E3 ligase catalytic domain"/>
    <property type="match status" value="1"/>
</dbReference>
<evidence type="ECO:0000256" key="4">
    <source>
        <dbReference type="ARBA" id="ARBA00022786"/>
    </source>
</evidence>
<dbReference type="STRING" id="97972.A0A2V1DU46"/>
<dbReference type="AlphaFoldDB" id="A0A2V1DU46"/>
<evidence type="ECO:0000256" key="1">
    <source>
        <dbReference type="ARBA" id="ARBA00000885"/>
    </source>
</evidence>
<evidence type="ECO:0000256" key="6">
    <source>
        <dbReference type="SAM" id="MobiDB-lite"/>
    </source>
</evidence>
<dbReference type="CDD" id="cd23767">
    <property type="entry name" value="IQCD"/>
    <property type="match status" value="1"/>
</dbReference>
<feature type="compositionally biased region" description="Acidic residues" evidence="6">
    <location>
        <begin position="688"/>
        <end position="702"/>
    </location>
</feature>
<dbReference type="FunFam" id="3.30.2160.10:FF:000015">
    <property type="entry name" value="IQ and HECT domain protein"/>
    <property type="match status" value="1"/>
</dbReference>
<feature type="region of interest" description="Disordered" evidence="6">
    <location>
        <begin position="1"/>
        <end position="56"/>
    </location>
</feature>
<dbReference type="FunFam" id="3.30.2410.10:FF:000011">
    <property type="entry name" value="Putative Ubiquitin-protein ligase E3C"/>
    <property type="match status" value="1"/>
</dbReference>
<dbReference type="PROSITE" id="PS50096">
    <property type="entry name" value="IQ"/>
    <property type="match status" value="1"/>
</dbReference>
<sequence length="1199" mass="135531">MFTTFSGNTRRPRQVNLGGRKSHAFGNPGAGAGSQAALDRAQQDRAQRQRERESLKAAQTIQRVWRGHQTRGKLADQLRRDWDAVEGSAASSPDRPYVSEEEAYAQLLRLVQFASSHNPEDVVRIRRLASRQISTVRELNLEVGGSWASAYLKLETVVLAIVDRQLGSPSASPPSSLDTVGDLLVILRFLAEQIPAETSQNAQKYYKTLARVTSRIPFEDATEENKTLLDGLFKATTAPLAKMSSHVLNAYEAFGYSFLPLPALSVDGDSPLATKFRDSLADAINYKLLANSLSTSFKETNWKLRPELADTADRLRLLGSFIYFHRFAHNFDSPKAYSVHKDFVTVVSLLLNSLPTNIIEGSTSDERVQDIEQEQPVNDFLREQILSLVNQEGIGNLLSGSSQSPDTTEDEKVEEARQLANYALALLRFFPRRGDEIRMWLYIGPSEARTEKGSSRKLPAIRYFWEASKRSSIFTTISQNSRAAINLLRPRAANADDFTTRGLQQPAWQAPRQELDREAATADEWRVILVFLELYTFVLKVTDDEEFFAGGRDMYSGEIRDNSLPLAEVKDLTTFLKNLGFTLYYNASDINAPEEPESSSTSLSFFSPRVPGSQPQKQAEPSVGGVAGLSLDYVKGLVTGLVRMVYERDSRRKFLPADQWLMSSRLDMTGFIPAVVEEEESRHKIQEEDAEDEDEEEDDFDDTPQLIGTSRTQAQRRLERLQRQQRKASRRRYLQAVAPRLEILQNMPFFIPFTTRVQIFREFVHLDMTKRRGSLDPESWRMGIMQRHDATAQFEKHTARIRREHEFDDAFAQFYELGQGLKEPIQITFVDQFDQPEAGIDGGGVTKEFLTSVTSRAFMPTDGIDMFVENDQHLLYPNPVAVEELKERLRRVGIAENSSEFRLQISEFLQRYEFLGRIIGKCMYEGILVDVNFAPFFLRKWALTGGAGSAPNESGYRPTLNDLRDLDEGLYQGLHQLKNYPGDVEDFSLNFTVTDTLTVDPVSKKTKAITKDLKPDGANTPVTNQNRLVYISYMARHRLQNQPYLQTAAFLRGLSSMIQPSWLSMFNQAELQTLIGGTSTSIDVEDLRRNTTYGGTYVIGNDGLEHPTIQLFWKTMRNLSDDERRAVLKFVTSTPRAPLLGFGTLNPRFSIRDAGSDQERLPSTSTCVNLLKLPMYKSEKVLKEKLLYSVFSGAGFDLS</sequence>
<dbReference type="OrthoDB" id="8068875at2759"/>
<dbReference type="SMART" id="SM00119">
    <property type="entry name" value="HECTc"/>
    <property type="match status" value="1"/>
</dbReference>
<dbReference type="Pfam" id="PF00632">
    <property type="entry name" value="HECT"/>
    <property type="match status" value="1"/>
</dbReference>
<evidence type="ECO:0000313" key="9">
    <source>
        <dbReference type="Proteomes" id="UP000244855"/>
    </source>
</evidence>
<dbReference type="InterPro" id="IPR000569">
    <property type="entry name" value="HECT_dom"/>
</dbReference>
<dbReference type="Gene3D" id="3.30.2160.10">
    <property type="entry name" value="Hect, E3 ligase catalytic domain"/>
    <property type="match status" value="1"/>
</dbReference>
<dbReference type="InterPro" id="IPR035983">
    <property type="entry name" value="Hect_E3_ubiquitin_ligase"/>
</dbReference>
<evidence type="ECO:0000313" key="8">
    <source>
        <dbReference type="EMBL" id="PVI01671.1"/>
    </source>
</evidence>
<feature type="region of interest" description="Disordered" evidence="6">
    <location>
        <begin position="677"/>
        <end position="724"/>
    </location>
</feature>
<feature type="domain" description="HECT" evidence="7">
    <location>
        <begin position="821"/>
        <end position="1199"/>
    </location>
</feature>
<accession>A0A2V1DU46</accession>
<comment type="catalytic activity">
    <reaction evidence="1">
        <text>S-ubiquitinyl-[E2 ubiquitin-conjugating enzyme]-L-cysteine + [acceptor protein]-L-lysine = [E2 ubiquitin-conjugating enzyme]-L-cysteine + N(6)-ubiquitinyl-[acceptor protein]-L-lysine.</text>
        <dbReference type="EC" id="2.3.2.26"/>
    </reaction>
</comment>
<dbReference type="PANTHER" id="PTHR45700:SF2">
    <property type="entry name" value="UBIQUITIN-PROTEIN LIGASE E3C"/>
    <property type="match status" value="1"/>
</dbReference>
<gene>
    <name evidence="8" type="ORF">DM02DRAFT_339188</name>
</gene>
<dbReference type="Gene3D" id="3.30.2410.10">
    <property type="entry name" value="Hect, E3 ligase catalytic domain"/>
    <property type="match status" value="1"/>
</dbReference>
<evidence type="ECO:0000259" key="7">
    <source>
        <dbReference type="PROSITE" id="PS50237"/>
    </source>
</evidence>
<dbReference type="GO" id="GO:0000209">
    <property type="term" value="P:protein polyubiquitination"/>
    <property type="evidence" value="ECO:0007669"/>
    <property type="project" value="InterPro"/>
</dbReference>
<evidence type="ECO:0000256" key="3">
    <source>
        <dbReference type="ARBA" id="ARBA00022679"/>
    </source>
</evidence>
<dbReference type="EMBL" id="KZ805354">
    <property type="protein sequence ID" value="PVI01671.1"/>
    <property type="molecule type" value="Genomic_DNA"/>
</dbReference>
<evidence type="ECO:0000256" key="2">
    <source>
        <dbReference type="ARBA" id="ARBA00012485"/>
    </source>
</evidence>
<protein>
    <recommendedName>
        <fullName evidence="2">HECT-type E3 ubiquitin transferase</fullName>
        <ecNumber evidence="2">2.3.2.26</ecNumber>
    </recommendedName>
</protein>
<name>A0A2V1DU46_9PLEO</name>
<reference evidence="8 9" key="1">
    <citation type="journal article" date="2018" name="Sci. Rep.">
        <title>Comparative genomics provides insights into the lifestyle and reveals functional heterogeneity of dark septate endophytic fungi.</title>
        <authorList>
            <person name="Knapp D.G."/>
            <person name="Nemeth J.B."/>
            <person name="Barry K."/>
            <person name="Hainaut M."/>
            <person name="Henrissat B."/>
            <person name="Johnson J."/>
            <person name="Kuo A."/>
            <person name="Lim J.H.P."/>
            <person name="Lipzen A."/>
            <person name="Nolan M."/>
            <person name="Ohm R.A."/>
            <person name="Tamas L."/>
            <person name="Grigoriev I.V."/>
            <person name="Spatafora J.W."/>
            <person name="Nagy L.G."/>
            <person name="Kovacs G.M."/>
        </authorList>
    </citation>
    <scope>NUCLEOTIDE SEQUENCE [LARGE SCALE GENOMIC DNA]</scope>
    <source>
        <strain evidence="8 9">DSE2036</strain>
    </source>
</reference>
<feature type="region of interest" description="Disordered" evidence="6">
    <location>
        <begin position="595"/>
        <end position="622"/>
    </location>
</feature>
<feature type="compositionally biased region" description="Basic and acidic residues" evidence="6">
    <location>
        <begin position="41"/>
        <end position="55"/>
    </location>
</feature>
<feature type="compositionally biased region" description="Low complexity" evidence="6">
    <location>
        <begin position="598"/>
        <end position="608"/>
    </location>
</feature>
<keyword evidence="4 5" id="KW-0833">Ubl conjugation pathway</keyword>